<comment type="caution">
    <text evidence="5">The sequence shown here is derived from an EMBL/GenBank/DDBJ whole genome shotgun (WGS) entry which is preliminary data.</text>
</comment>
<evidence type="ECO:0000256" key="1">
    <source>
        <dbReference type="ARBA" id="ARBA00022737"/>
    </source>
</evidence>
<dbReference type="InterPro" id="IPR031352">
    <property type="entry name" value="SesA"/>
</dbReference>
<dbReference type="Pfam" id="PF12796">
    <property type="entry name" value="Ank_2"/>
    <property type="match status" value="1"/>
</dbReference>
<dbReference type="Pfam" id="PF24883">
    <property type="entry name" value="NPHP3_N"/>
    <property type="match status" value="1"/>
</dbReference>
<reference evidence="5 6" key="1">
    <citation type="submission" date="2020-03" db="EMBL/GenBank/DDBJ databases">
        <title>Draft Genome Sequence of Cudoniella acicularis.</title>
        <authorList>
            <person name="Buettner E."/>
            <person name="Kellner H."/>
        </authorList>
    </citation>
    <scope>NUCLEOTIDE SEQUENCE [LARGE SCALE GENOMIC DNA]</scope>
    <source>
        <strain evidence="5 6">DSM 108380</strain>
    </source>
</reference>
<dbReference type="OrthoDB" id="674604at2759"/>
<name>A0A8H4REN0_9HELO</name>
<dbReference type="InterPro" id="IPR002110">
    <property type="entry name" value="Ankyrin_rpt"/>
</dbReference>
<dbReference type="PROSITE" id="PS50297">
    <property type="entry name" value="ANK_REP_REGION"/>
    <property type="match status" value="1"/>
</dbReference>
<evidence type="ECO:0000313" key="5">
    <source>
        <dbReference type="EMBL" id="KAF4627871.1"/>
    </source>
</evidence>
<dbReference type="PROSITE" id="PS50088">
    <property type="entry name" value="ANK_REPEAT"/>
    <property type="match status" value="1"/>
</dbReference>
<dbReference type="PANTHER" id="PTHR10039">
    <property type="entry name" value="AMELOGENIN"/>
    <property type="match status" value="1"/>
</dbReference>
<keyword evidence="6" id="KW-1185">Reference proteome</keyword>
<dbReference type="SMART" id="SM00248">
    <property type="entry name" value="ANK"/>
    <property type="match status" value="3"/>
</dbReference>
<sequence>MSDVEFLAVIGGISAILDIAKTITDVYKTVKDEHGLPKAFSVVAGRLPIVRNILESAKQHIDAEKDEAVCKGVKHVVERCETKAKILKDIFEQVKPKDGAWKVEQYYKVVRAKGKGNKVETLMAQILKDVQLLDSQHGMNTATKSQQEEILTAIKELSEVPPSVPDGEFHDPGVTMSQYGSGTQQYIHGNSYDSRGGPMFNVDGNPTINYVNTSPESDEEFCIRALFLTDPKDDREKLRTLETMLRGLVLGPVYCVLDGLDECDEASLEVLLKKFSSLFSTKFSESTACYLNLIVVSRDLPDFIPEVLPSFPCIRLDSAADTEINDDIHQFIKVKVDELSVYRKYPELLRPSLTLTSDEVIRDQVSYCGYFLMIKEDEVRLIHQSAKDYLLRKTPDSNPRLEVFRVKEEAGNLEITRKCLDYLQNGALANGKVDLLRDTAHLRAFPLLSYATLHWPEHARFLARSEDIFDLSLPFYHKKSEIRMSWLKTYWAMEEFNDPPKSFTLLHLASCFGILPLAENLLLKKDVEAKDEYIGTALIGAVEYRHEAIVRLLLEKGADIEAEDKYGRTALIRAAEYEHEAIVRLLTPLNLNS</sequence>
<dbReference type="PROSITE" id="PS50890">
    <property type="entry name" value="PUA"/>
    <property type="match status" value="1"/>
</dbReference>
<feature type="domain" description="Nephrocystin 3-like N-terminal" evidence="4">
    <location>
        <begin position="231"/>
        <end position="298"/>
    </location>
</feature>
<accession>A0A8H4REN0</accession>
<dbReference type="EMBL" id="JAAMPI010000897">
    <property type="protein sequence ID" value="KAF4627871.1"/>
    <property type="molecule type" value="Genomic_DNA"/>
</dbReference>
<dbReference type="SUPFAM" id="SSF48403">
    <property type="entry name" value="Ankyrin repeat"/>
    <property type="match status" value="1"/>
</dbReference>
<proteinExistence type="predicted"/>
<keyword evidence="2" id="KW-0040">ANK repeat</keyword>
<dbReference type="AlphaFoldDB" id="A0A8H4REN0"/>
<feature type="repeat" description="ANK" evidence="2">
    <location>
        <begin position="536"/>
        <end position="565"/>
    </location>
</feature>
<protein>
    <recommendedName>
        <fullName evidence="7">NACHT-NTPase and P-loop NTPases N-terminal domain-containing protein</fullName>
    </recommendedName>
</protein>
<organism evidence="5 6">
    <name type="scientific">Cudoniella acicularis</name>
    <dbReference type="NCBI Taxonomy" id="354080"/>
    <lineage>
        <taxon>Eukaryota</taxon>
        <taxon>Fungi</taxon>
        <taxon>Dikarya</taxon>
        <taxon>Ascomycota</taxon>
        <taxon>Pezizomycotina</taxon>
        <taxon>Leotiomycetes</taxon>
        <taxon>Helotiales</taxon>
        <taxon>Tricladiaceae</taxon>
        <taxon>Cudoniella</taxon>
    </lineage>
</organism>
<feature type="domain" description="NACHT-NTPase and P-loop NTPases N-terminal" evidence="3">
    <location>
        <begin position="13"/>
        <end position="133"/>
    </location>
</feature>
<dbReference type="Pfam" id="PF17107">
    <property type="entry name" value="SesA"/>
    <property type="match status" value="1"/>
</dbReference>
<evidence type="ECO:0000259" key="4">
    <source>
        <dbReference type="Pfam" id="PF24883"/>
    </source>
</evidence>
<dbReference type="InterPro" id="IPR036770">
    <property type="entry name" value="Ankyrin_rpt-contain_sf"/>
</dbReference>
<keyword evidence="1" id="KW-0677">Repeat</keyword>
<evidence type="ECO:0000256" key="2">
    <source>
        <dbReference type="PROSITE-ProRule" id="PRU00023"/>
    </source>
</evidence>
<gene>
    <name evidence="5" type="ORF">G7Y89_g10282</name>
</gene>
<dbReference type="Gene3D" id="1.25.40.20">
    <property type="entry name" value="Ankyrin repeat-containing domain"/>
    <property type="match status" value="1"/>
</dbReference>
<evidence type="ECO:0000259" key="3">
    <source>
        <dbReference type="Pfam" id="PF17107"/>
    </source>
</evidence>
<evidence type="ECO:0008006" key="7">
    <source>
        <dbReference type="Google" id="ProtNLM"/>
    </source>
</evidence>
<dbReference type="InterPro" id="IPR056884">
    <property type="entry name" value="NPHP3-like_N"/>
</dbReference>
<dbReference type="Proteomes" id="UP000566819">
    <property type="component" value="Unassembled WGS sequence"/>
</dbReference>
<evidence type="ECO:0000313" key="6">
    <source>
        <dbReference type="Proteomes" id="UP000566819"/>
    </source>
</evidence>